<organism evidence="2 3">
    <name type="scientific">Biomphalaria glabrata</name>
    <name type="common">Bloodfluke planorb</name>
    <name type="synonym">Freshwater snail</name>
    <dbReference type="NCBI Taxonomy" id="6526"/>
    <lineage>
        <taxon>Eukaryota</taxon>
        <taxon>Metazoa</taxon>
        <taxon>Spiralia</taxon>
        <taxon>Lophotrochozoa</taxon>
        <taxon>Mollusca</taxon>
        <taxon>Gastropoda</taxon>
        <taxon>Heterobranchia</taxon>
        <taxon>Euthyneura</taxon>
        <taxon>Panpulmonata</taxon>
        <taxon>Hygrophila</taxon>
        <taxon>Lymnaeoidea</taxon>
        <taxon>Planorbidae</taxon>
        <taxon>Biomphalaria</taxon>
    </lineage>
</organism>
<evidence type="ECO:0000313" key="3">
    <source>
        <dbReference type="RefSeq" id="XP_055875964.1"/>
    </source>
</evidence>
<dbReference type="Proteomes" id="UP001165740">
    <property type="component" value="Chromosome 2"/>
</dbReference>
<feature type="compositionally biased region" description="Basic and acidic residues" evidence="1">
    <location>
        <begin position="107"/>
        <end position="119"/>
    </location>
</feature>
<protein>
    <submittedName>
        <fullName evidence="3">Uncharacterized protein LOC106079236 isoform X1</fullName>
    </submittedName>
</protein>
<proteinExistence type="predicted"/>
<accession>A0A9W2ZLZ6</accession>
<evidence type="ECO:0000256" key="1">
    <source>
        <dbReference type="SAM" id="MobiDB-lite"/>
    </source>
</evidence>
<dbReference type="RefSeq" id="XP_055875964.1">
    <property type="nucleotide sequence ID" value="XM_056019989.1"/>
</dbReference>
<gene>
    <name evidence="3" type="primary">LOC106079236</name>
</gene>
<evidence type="ECO:0000313" key="2">
    <source>
        <dbReference type="Proteomes" id="UP001165740"/>
    </source>
</evidence>
<dbReference type="GeneID" id="106079236"/>
<reference evidence="3" key="1">
    <citation type="submission" date="2025-08" db="UniProtKB">
        <authorList>
            <consortium name="RefSeq"/>
        </authorList>
    </citation>
    <scope>IDENTIFICATION</scope>
</reference>
<keyword evidence="2" id="KW-1185">Reference proteome</keyword>
<feature type="region of interest" description="Disordered" evidence="1">
    <location>
        <begin position="106"/>
        <end position="149"/>
    </location>
</feature>
<dbReference type="AlphaFoldDB" id="A0A9W2ZLZ6"/>
<name>A0A9W2ZLZ6_BIOGL</name>
<feature type="compositionally biased region" description="Polar residues" evidence="1">
    <location>
        <begin position="122"/>
        <end position="149"/>
    </location>
</feature>
<sequence>MIMIDRYQFNEFHKCLIMYRSVPPCPTPDIADHWNQRFKVRDQGLKAESSKSRQTTRAKVVELGSCLSGRPHRSTLRKFPMSPIRMSNDHYHKVIKVASCDFTGKSTNREKISPSDVHRGQAQFNSQTRISNANKHNSKSATNGLNRLTSSPTSVSAYEKHLNAQKVYQDRIDEKLYRLYAFPDVIQPTDHIHNPEILTDTDTNDLTLLPKPQRVTVRSLKELPWVFRYKVKRANSTLAKIMASKPIPIPVDSRH</sequence>
<dbReference type="OrthoDB" id="6107647at2759"/>